<proteinExistence type="predicted"/>
<evidence type="ECO:0000313" key="2">
    <source>
        <dbReference type="EMBL" id="KAK7017165.1"/>
    </source>
</evidence>
<comment type="caution">
    <text evidence="2">The sequence shown here is derived from an EMBL/GenBank/DDBJ whole genome shotgun (WGS) entry which is preliminary data.</text>
</comment>
<feature type="region of interest" description="Disordered" evidence="1">
    <location>
        <begin position="274"/>
        <end position="299"/>
    </location>
</feature>
<protein>
    <submittedName>
        <fullName evidence="2">Uncharacterized protein</fullName>
    </submittedName>
</protein>
<gene>
    <name evidence="2" type="ORF">R3P38DRAFT_2784848</name>
</gene>
<evidence type="ECO:0000313" key="3">
    <source>
        <dbReference type="Proteomes" id="UP001362999"/>
    </source>
</evidence>
<name>A0AAW0AXZ3_9AGAR</name>
<evidence type="ECO:0000256" key="1">
    <source>
        <dbReference type="SAM" id="MobiDB-lite"/>
    </source>
</evidence>
<reference evidence="2 3" key="1">
    <citation type="journal article" date="2024" name="J Genomics">
        <title>Draft genome sequencing and assembly of Favolaschia claudopus CIRM-BRFM 2984 isolated from oak limbs.</title>
        <authorList>
            <person name="Navarro D."/>
            <person name="Drula E."/>
            <person name="Chaduli D."/>
            <person name="Cazenave R."/>
            <person name="Ahrendt S."/>
            <person name="Wang J."/>
            <person name="Lipzen A."/>
            <person name="Daum C."/>
            <person name="Barry K."/>
            <person name="Grigoriev I.V."/>
            <person name="Favel A."/>
            <person name="Rosso M.N."/>
            <person name="Martin F."/>
        </authorList>
    </citation>
    <scope>NUCLEOTIDE SEQUENCE [LARGE SCALE GENOMIC DNA]</scope>
    <source>
        <strain evidence="2 3">CIRM-BRFM 2984</strain>
    </source>
</reference>
<dbReference type="EMBL" id="JAWWNJ010000048">
    <property type="protein sequence ID" value="KAK7017165.1"/>
    <property type="molecule type" value="Genomic_DNA"/>
</dbReference>
<keyword evidence="3" id="KW-1185">Reference proteome</keyword>
<feature type="compositionally biased region" description="Polar residues" evidence="1">
    <location>
        <begin position="1"/>
        <end position="11"/>
    </location>
</feature>
<feature type="region of interest" description="Disordered" evidence="1">
    <location>
        <begin position="1"/>
        <end position="21"/>
    </location>
</feature>
<sequence length="328" mass="34889">MAQLSEPTRLSSAPKVPETVMKPHRVPAGLLALEDVPSAEPTVAATSQCPPEPSPIVLSAGLGSNAGIAASTLVFTAGSSCSSATPVQLTLAPPQEMLIQQLSRKRAADSLPQNPIANKRARRTCRKCAIQYCNGSRNVDLCQNKCRDCGKSGSDKSCVGRNPKYPSQWSGRDDVAHSTAATIEVLQNSAALGLAAAEEVNKKVKNHFPMFLVQQKKKHIPCSSTTVNHSITSHKPMARVYTGASLTSIASVTGRNQAILVCWCDSREGPTMWKSSTSGLGPGASKSKSCARESFAGPETEIDQKFEGICKSREPKDVQVTKGRNETT</sequence>
<dbReference type="AlphaFoldDB" id="A0AAW0AXZ3"/>
<accession>A0AAW0AXZ3</accession>
<organism evidence="2 3">
    <name type="scientific">Favolaschia claudopus</name>
    <dbReference type="NCBI Taxonomy" id="2862362"/>
    <lineage>
        <taxon>Eukaryota</taxon>
        <taxon>Fungi</taxon>
        <taxon>Dikarya</taxon>
        <taxon>Basidiomycota</taxon>
        <taxon>Agaricomycotina</taxon>
        <taxon>Agaricomycetes</taxon>
        <taxon>Agaricomycetidae</taxon>
        <taxon>Agaricales</taxon>
        <taxon>Marasmiineae</taxon>
        <taxon>Mycenaceae</taxon>
        <taxon>Favolaschia</taxon>
    </lineage>
</organism>
<dbReference type="Proteomes" id="UP001362999">
    <property type="component" value="Unassembled WGS sequence"/>
</dbReference>